<keyword evidence="2" id="KW-0472">Membrane</keyword>
<feature type="transmembrane region" description="Helical" evidence="2">
    <location>
        <begin position="59"/>
        <end position="81"/>
    </location>
</feature>
<gene>
    <name evidence="3" type="ORF">C467_06980</name>
</gene>
<evidence type="ECO:0000256" key="1">
    <source>
        <dbReference type="SAM" id="MobiDB-lite"/>
    </source>
</evidence>
<reference evidence="3 4" key="1">
    <citation type="journal article" date="2014" name="PLoS Genet.">
        <title>Phylogenetically driven sequencing of extremely halophilic archaea reveals strategies for static and dynamic osmo-response.</title>
        <authorList>
            <person name="Becker E.A."/>
            <person name="Seitzer P.M."/>
            <person name="Tritt A."/>
            <person name="Larsen D."/>
            <person name="Krusor M."/>
            <person name="Yao A.I."/>
            <person name="Wu D."/>
            <person name="Madern D."/>
            <person name="Eisen J.A."/>
            <person name="Darling A.E."/>
            <person name="Facciotti M.T."/>
        </authorList>
    </citation>
    <scope>NUCLEOTIDE SEQUENCE [LARGE SCALE GENOMIC DNA]</scope>
    <source>
        <strain evidence="3 4">ATCC 700873</strain>
    </source>
</reference>
<dbReference type="STRING" id="1227481.C467_06980"/>
<accession>M0FD38</accession>
<dbReference type="RefSeq" id="WP_008583347.1">
    <property type="nucleotide sequence ID" value="NZ_AOJO01000033.1"/>
</dbReference>
<keyword evidence="2" id="KW-1133">Transmembrane helix</keyword>
<proteinExistence type="predicted"/>
<dbReference type="Proteomes" id="UP000011689">
    <property type="component" value="Unassembled WGS sequence"/>
</dbReference>
<evidence type="ECO:0000313" key="4">
    <source>
        <dbReference type="Proteomes" id="UP000011689"/>
    </source>
</evidence>
<keyword evidence="4" id="KW-1185">Reference proteome</keyword>
<dbReference type="AlphaFoldDB" id="M0FD38"/>
<name>M0FD38_9EURY</name>
<protein>
    <submittedName>
        <fullName evidence="3">Uncharacterized protein</fullName>
    </submittedName>
</protein>
<evidence type="ECO:0000313" key="3">
    <source>
        <dbReference type="EMBL" id="ELZ57147.1"/>
    </source>
</evidence>
<evidence type="ECO:0000256" key="2">
    <source>
        <dbReference type="SAM" id="Phobius"/>
    </source>
</evidence>
<feature type="region of interest" description="Disordered" evidence="1">
    <location>
        <begin position="1"/>
        <end position="33"/>
    </location>
</feature>
<sequence>MRPPSDGTTETLSETADHAVGTAGHEADGDATDRDAAEYDAADRYWIVRKAVEDALMNVFWTIALFGFGLALLAGGALALIGDGGSPVSVLVAVALIGLGVGSVAVALDVPLPFLSAD</sequence>
<dbReference type="PATRIC" id="fig|1227481.4.peg.1383"/>
<comment type="caution">
    <text evidence="3">The sequence shown here is derived from an EMBL/GenBank/DDBJ whole genome shotgun (WGS) entry which is preliminary data.</text>
</comment>
<dbReference type="EMBL" id="AOJO01000033">
    <property type="protein sequence ID" value="ELZ57147.1"/>
    <property type="molecule type" value="Genomic_DNA"/>
</dbReference>
<dbReference type="GeneID" id="72714192"/>
<feature type="transmembrane region" description="Helical" evidence="2">
    <location>
        <begin position="88"/>
        <end position="108"/>
    </location>
</feature>
<feature type="compositionally biased region" description="Polar residues" evidence="1">
    <location>
        <begin position="1"/>
        <end position="14"/>
    </location>
</feature>
<keyword evidence="2" id="KW-0812">Transmembrane</keyword>
<organism evidence="3 4">
    <name type="scientific">Halorubrum hochstenium ATCC 700873</name>
    <dbReference type="NCBI Taxonomy" id="1227481"/>
    <lineage>
        <taxon>Archaea</taxon>
        <taxon>Methanobacteriati</taxon>
        <taxon>Methanobacteriota</taxon>
        <taxon>Stenosarchaea group</taxon>
        <taxon>Halobacteria</taxon>
        <taxon>Halobacteriales</taxon>
        <taxon>Haloferacaceae</taxon>
        <taxon>Halorubrum</taxon>
    </lineage>
</organism>